<keyword evidence="1" id="KW-1133">Transmembrane helix</keyword>
<accession>A0A0F9JBZ2</accession>
<evidence type="ECO:0000313" key="2">
    <source>
        <dbReference type="EMBL" id="KKM03351.1"/>
    </source>
</evidence>
<protein>
    <submittedName>
        <fullName evidence="2">Uncharacterized protein</fullName>
    </submittedName>
</protein>
<name>A0A0F9JBZ2_9ZZZZ</name>
<sequence>MLRDRSILTAIFSLTVVFFALYIAFPSIVSLVSPGTDGDSTEVDTPSGLEFIDGSLTLIRGCADDEILKWDEVADDWNCEADGGGGGVGDLQETYEAEAAPALIVLTDALGGITFEGDVEVTDATLSLRDSTSGKIGLLVDNDDEAADENSPLLRLSNSTVAAGDTQFDLVVTSSDELEVRGDDGVADVTVTATGNVLLAGTLSVTSTIITPAADLILDPGGASRIVLVGELENVEVAGLEIGAHASVHIYIDANNNSDDSFVIHDNSDLD</sequence>
<evidence type="ECO:0000256" key="1">
    <source>
        <dbReference type="SAM" id="Phobius"/>
    </source>
</evidence>
<gene>
    <name evidence="2" type="ORF">LCGC14_1775260</name>
</gene>
<dbReference type="EMBL" id="LAZR01016703">
    <property type="protein sequence ID" value="KKM03351.1"/>
    <property type="molecule type" value="Genomic_DNA"/>
</dbReference>
<dbReference type="AlphaFoldDB" id="A0A0F9JBZ2"/>
<keyword evidence="1" id="KW-0472">Membrane</keyword>
<proteinExistence type="predicted"/>
<keyword evidence="1" id="KW-0812">Transmembrane</keyword>
<comment type="caution">
    <text evidence="2">The sequence shown here is derived from an EMBL/GenBank/DDBJ whole genome shotgun (WGS) entry which is preliminary data.</text>
</comment>
<reference evidence="2" key="1">
    <citation type="journal article" date="2015" name="Nature">
        <title>Complex archaea that bridge the gap between prokaryotes and eukaryotes.</title>
        <authorList>
            <person name="Spang A."/>
            <person name="Saw J.H."/>
            <person name="Jorgensen S.L."/>
            <person name="Zaremba-Niedzwiedzka K."/>
            <person name="Martijn J."/>
            <person name="Lind A.E."/>
            <person name="van Eijk R."/>
            <person name="Schleper C."/>
            <person name="Guy L."/>
            <person name="Ettema T.J."/>
        </authorList>
    </citation>
    <scope>NUCLEOTIDE SEQUENCE</scope>
</reference>
<feature type="non-terminal residue" evidence="2">
    <location>
        <position position="271"/>
    </location>
</feature>
<organism evidence="2">
    <name type="scientific">marine sediment metagenome</name>
    <dbReference type="NCBI Taxonomy" id="412755"/>
    <lineage>
        <taxon>unclassified sequences</taxon>
        <taxon>metagenomes</taxon>
        <taxon>ecological metagenomes</taxon>
    </lineage>
</organism>
<feature type="transmembrane region" description="Helical" evidence="1">
    <location>
        <begin position="7"/>
        <end position="25"/>
    </location>
</feature>